<gene>
    <name evidence="1" type="ORF">AW09_000831</name>
</gene>
<reference evidence="1 2" key="1">
    <citation type="submission" date="2014-02" db="EMBL/GenBank/DDBJ databases">
        <title>Expanding our view of genomic diversity in Candidatus Accumulibacter clades.</title>
        <authorList>
            <person name="Skennerton C.T."/>
            <person name="Barr J.J."/>
            <person name="Slater F.R."/>
            <person name="Bond P.L."/>
            <person name="Tyson G.W."/>
        </authorList>
    </citation>
    <scope>NUCLEOTIDE SEQUENCE [LARGE SCALE GENOMIC DNA]</scope>
    <source>
        <strain evidence="2">BA-91</strain>
    </source>
</reference>
<sequence>MLPRFLRLFGLKVPDRLAPDDLWRKLAALPFEEFLAEVKRRGGLEFLRSPWDRFVAAHSHRLDPPGGGERAGEKNAVEGLTIESKAAADWRRARRNDRFIAPGQPDPAAEESDLPVHYVGDRARITLAVGRAVRERPLHVFVFQDVVIDGRRRFIPLLPAPPADFVMPKPLLPNPDLHDDVLLLPCGGTPDNPQVFEVPSAWGLRRRLTAVVAQKAMGAEFYEAQRDQWEIAPERLDRLAEGLESRVYGAWALFVYDYLALARPMA</sequence>
<organism evidence="1 2">
    <name type="scientific">Candidatus Accumulibacter phosphatis</name>
    <dbReference type="NCBI Taxonomy" id="327160"/>
    <lineage>
        <taxon>Bacteria</taxon>
        <taxon>Pseudomonadati</taxon>
        <taxon>Pseudomonadota</taxon>
        <taxon>Betaproteobacteria</taxon>
        <taxon>Candidatus Accumulibacter</taxon>
    </lineage>
</organism>
<accession>A0A080LYP0</accession>
<name>A0A080LYP0_9PROT</name>
<evidence type="ECO:0000313" key="1">
    <source>
        <dbReference type="EMBL" id="KFB73891.1"/>
    </source>
</evidence>
<evidence type="ECO:0000313" key="2">
    <source>
        <dbReference type="Proteomes" id="UP000020077"/>
    </source>
</evidence>
<protein>
    <submittedName>
        <fullName evidence="1">Uncharacterized protein</fullName>
    </submittedName>
</protein>
<dbReference type="AlphaFoldDB" id="A0A080LYP0"/>
<comment type="caution">
    <text evidence="1">The sequence shown here is derived from an EMBL/GenBank/DDBJ whole genome shotgun (WGS) entry which is preliminary data.</text>
</comment>
<dbReference type="EMBL" id="JDVG02000143">
    <property type="protein sequence ID" value="KFB73891.1"/>
    <property type="molecule type" value="Genomic_DNA"/>
</dbReference>
<proteinExistence type="predicted"/>
<dbReference type="Proteomes" id="UP000020077">
    <property type="component" value="Unassembled WGS sequence"/>
</dbReference>